<dbReference type="InterPro" id="IPR013216">
    <property type="entry name" value="Methyltransf_11"/>
</dbReference>
<dbReference type="EMBL" id="JABFUD020000002">
    <property type="protein sequence ID" value="KAI5083482.1"/>
    <property type="molecule type" value="Genomic_DNA"/>
</dbReference>
<keyword evidence="2" id="KW-0489">Methyltransferase</keyword>
<name>A0A9D4ZS22_ADICA</name>
<dbReference type="InterPro" id="IPR029063">
    <property type="entry name" value="SAM-dependent_MTases_sf"/>
</dbReference>
<dbReference type="Gene3D" id="3.40.50.150">
    <property type="entry name" value="Vaccinia Virus protein VP39"/>
    <property type="match status" value="1"/>
</dbReference>
<protein>
    <recommendedName>
        <fullName evidence="4">Methyltransferase type 11 domain-containing protein</fullName>
    </recommendedName>
</protein>
<feature type="domain" description="Methyltransferase type 11" evidence="4">
    <location>
        <begin position="128"/>
        <end position="202"/>
    </location>
</feature>
<dbReference type="InterPro" id="IPR051419">
    <property type="entry name" value="Lys/N-term_MeTrsfase_sf"/>
</dbReference>
<feature type="non-terminal residue" evidence="5">
    <location>
        <position position="1"/>
    </location>
</feature>
<gene>
    <name evidence="5" type="ORF">GOP47_0003225</name>
</gene>
<evidence type="ECO:0000256" key="2">
    <source>
        <dbReference type="ARBA" id="ARBA00022603"/>
    </source>
</evidence>
<comment type="caution">
    <text evidence="5">The sequence shown here is derived from an EMBL/GenBank/DDBJ whole genome shotgun (WGS) entry which is preliminary data.</text>
</comment>
<evidence type="ECO:0000313" key="6">
    <source>
        <dbReference type="Proteomes" id="UP000886520"/>
    </source>
</evidence>
<evidence type="ECO:0000256" key="3">
    <source>
        <dbReference type="ARBA" id="ARBA00022679"/>
    </source>
</evidence>
<dbReference type="Proteomes" id="UP000886520">
    <property type="component" value="Chromosome 3"/>
</dbReference>
<dbReference type="GO" id="GO:0008757">
    <property type="term" value="F:S-adenosylmethionine-dependent methyltransferase activity"/>
    <property type="evidence" value="ECO:0007669"/>
    <property type="project" value="InterPro"/>
</dbReference>
<organism evidence="5 6">
    <name type="scientific">Adiantum capillus-veneris</name>
    <name type="common">Maidenhair fern</name>
    <dbReference type="NCBI Taxonomy" id="13818"/>
    <lineage>
        <taxon>Eukaryota</taxon>
        <taxon>Viridiplantae</taxon>
        <taxon>Streptophyta</taxon>
        <taxon>Embryophyta</taxon>
        <taxon>Tracheophyta</taxon>
        <taxon>Polypodiopsida</taxon>
        <taxon>Polypodiidae</taxon>
        <taxon>Polypodiales</taxon>
        <taxon>Pteridineae</taxon>
        <taxon>Pteridaceae</taxon>
        <taxon>Vittarioideae</taxon>
        <taxon>Adiantum</taxon>
    </lineage>
</organism>
<dbReference type="SUPFAM" id="SSF53335">
    <property type="entry name" value="S-adenosyl-L-methionine-dependent methyltransferases"/>
    <property type="match status" value="1"/>
</dbReference>
<dbReference type="PANTHER" id="PTHR12176">
    <property type="entry name" value="SAM-DEPENDENT METHYLTRANSFERASE SUPERFAMILY PROTEIN"/>
    <property type="match status" value="1"/>
</dbReference>
<evidence type="ECO:0000313" key="5">
    <source>
        <dbReference type="EMBL" id="KAI5083482.1"/>
    </source>
</evidence>
<accession>A0A9D4ZS22</accession>
<evidence type="ECO:0000256" key="1">
    <source>
        <dbReference type="ARBA" id="ARBA00008361"/>
    </source>
</evidence>
<dbReference type="PANTHER" id="PTHR12176:SF79">
    <property type="entry name" value="METHYLTRANSFERASE TYPE 11 DOMAIN-CONTAINING PROTEIN"/>
    <property type="match status" value="1"/>
</dbReference>
<dbReference type="AlphaFoldDB" id="A0A9D4ZS22"/>
<dbReference type="OrthoDB" id="411785at2759"/>
<proteinExistence type="inferred from homology"/>
<sequence length="336" mass="38155">SFRHQCPRHLLQHFSPTAKFSAELRCCAAPTFHHHQLQQDIHHHTGCVWFPLATFFVVLCSIDFIHHTEMDEEGGARDRSAFNSCNYSDSAYWNKRYTDDPKPFEWYQCYAGVSPLVRRFIPLSSRVLVVGCGNAVMSEDMVKDGYKDIVNIDISPIVIEAMQKKYHSMPQLQYMTMDVLDMSSLDDCSFDAVIDKGTLDSIMCGIGAPCNAEIMLAEISRFCSLKFSSWQCLLKEASLFCGHSFLLGCRVLKPGGVYMLITYGDPRLRMPHLNRNVFGWSINLFIIPQPGSRRSVQSCSKAYAEPVLLDMDGTYADKNAPEDMESHFVYMCTKES</sequence>
<reference evidence="5" key="1">
    <citation type="submission" date="2021-01" db="EMBL/GenBank/DDBJ databases">
        <title>Adiantum capillus-veneris genome.</title>
        <authorList>
            <person name="Fang Y."/>
            <person name="Liao Q."/>
        </authorList>
    </citation>
    <scope>NUCLEOTIDE SEQUENCE</scope>
    <source>
        <strain evidence="5">H3</strain>
        <tissue evidence="5">Leaf</tissue>
    </source>
</reference>
<comment type="similarity">
    <text evidence="1">Belongs to the methyltransferase superfamily.</text>
</comment>
<dbReference type="CDD" id="cd02440">
    <property type="entry name" value="AdoMet_MTases"/>
    <property type="match status" value="1"/>
</dbReference>
<dbReference type="GO" id="GO:0032259">
    <property type="term" value="P:methylation"/>
    <property type="evidence" value="ECO:0007669"/>
    <property type="project" value="UniProtKB-KW"/>
</dbReference>
<keyword evidence="6" id="KW-1185">Reference proteome</keyword>
<evidence type="ECO:0000259" key="4">
    <source>
        <dbReference type="Pfam" id="PF08241"/>
    </source>
</evidence>
<dbReference type="Pfam" id="PF08241">
    <property type="entry name" value="Methyltransf_11"/>
    <property type="match status" value="1"/>
</dbReference>
<keyword evidence="3" id="KW-0808">Transferase</keyword>